<protein>
    <recommendedName>
        <fullName evidence="2">F-box domain-containing protein</fullName>
    </recommendedName>
</protein>
<gene>
    <name evidence="3" type="ORF">FZEAL_6418</name>
</gene>
<dbReference type="SUPFAM" id="SSF81383">
    <property type="entry name" value="F-box domain"/>
    <property type="match status" value="1"/>
</dbReference>
<evidence type="ECO:0000259" key="2">
    <source>
        <dbReference type="PROSITE" id="PS50181"/>
    </source>
</evidence>
<dbReference type="InterPro" id="IPR001810">
    <property type="entry name" value="F-box_dom"/>
</dbReference>
<dbReference type="InterPro" id="IPR036047">
    <property type="entry name" value="F-box-like_dom_sf"/>
</dbReference>
<reference evidence="3" key="2">
    <citation type="submission" date="2020-05" db="EMBL/GenBank/DDBJ databases">
        <authorList>
            <person name="Kim H.-S."/>
            <person name="Proctor R.H."/>
            <person name="Brown D.W."/>
        </authorList>
    </citation>
    <scope>NUCLEOTIDE SEQUENCE</scope>
    <source>
        <strain evidence="3">NRRL 22465</strain>
    </source>
</reference>
<evidence type="ECO:0000313" key="3">
    <source>
        <dbReference type="EMBL" id="KAF4976998.1"/>
    </source>
</evidence>
<accession>A0A8H4UI53</accession>
<dbReference type="OrthoDB" id="2687876at2759"/>
<evidence type="ECO:0000256" key="1">
    <source>
        <dbReference type="SAM" id="MobiDB-lite"/>
    </source>
</evidence>
<comment type="caution">
    <text evidence="3">The sequence shown here is derived from an EMBL/GenBank/DDBJ whole genome shotgun (WGS) entry which is preliminary data.</text>
</comment>
<evidence type="ECO:0000313" key="4">
    <source>
        <dbReference type="Proteomes" id="UP000635477"/>
    </source>
</evidence>
<feature type="region of interest" description="Disordered" evidence="1">
    <location>
        <begin position="331"/>
        <end position="357"/>
    </location>
</feature>
<organism evidence="3 4">
    <name type="scientific">Fusarium zealandicum</name>
    <dbReference type="NCBI Taxonomy" id="1053134"/>
    <lineage>
        <taxon>Eukaryota</taxon>
        <taxon>Fungi</taxon>
        <taxon>Dikarya</taxon>
        <taxon>Ascomycota</taxon>
        <taxon>Pezizomycotina</taxon>
        <taxon>Sordariomycetes</taxon>
        <taxon>Hypocreomycetidae</taxon>
        <taxon>Hypocreales</taxon>
        <taxon>Nectriaceae</taxon>
        <taxon>Fusarium</taxon>
        <taxon>Fusarium staphyleae species complex</taxon>
    </lineage>
</organism>
<dbReference type="AlphaFoldDB" id="A0A8H4UI53"/>
<dbReference type="Proteomes" id="UP000635477">
    <property type="component" value="Unassembled WGS sequence"/>
</dbReference>
<reference evidence="3" key="1">
    <citation type="journal article" date="2020" name="BMC Genomics">
        <title>Correction to: Identification and distribution of gene clusters required for synthesis of sphingolipid metabolism inhibitors in diverse species of the filamentous fungus Fusarium.</title>
        <authorList>
            <person name="Kim H.S."/>
            <person name="Lohmar J.M."/>
            <person name="Busman M."/>
            <person name="Brown D.W."/>
            <person name="Naumann T.A."/>
            <person name="Divon H.H."/>
            <person name="Lysoe E."/>
            <person name="Uhlig S."/>
            <person name="Proctor R.H."/>
        </authorList>
    </citation>
    <scope>NUCLEOTIDE SEQUENCE</scope>
    <source>
        <strain evidence="3">NRRL 22465</strain>
    </source>
</reference>
<dbReference type="PROSITE" id="PS50181">
    <property type="entry name" value="FBOX"/>
    <property type="match status" value="1"/>
</dbReference>
<keyword evidence="4" id="KW-1185">Reference proteome</keyword>
<proteinExistence type="predicted"/>
<name>A0A8H4UI53_9HYPO</name>
<dbReference type="EMBL" id="JABEYC010000468">
    <property type="protein sequence ID" value="KAF4976998.1"/>
    <property type="molecule type" value="Genomic_DNA"/>
</dbReference>
<sequence length="357" mass="41601">MDSRHLTPEQIRHLTYIPSSKPQDFTLDENLPRLAKNWQFVPSQSTASFRFLDNLPVELRHIIISQLDLVSLYNLGRANKRSAELLYSHLEYNAIITHAWDAFRGALSIRVGHITCRELYKTLCTRNCQGCGDFGGYIYLLNLKRVCFLCFTEGRFYFPVTKRLACRKYALEVEDVDKLPHMKSWLGDYSSAKIRIIGDEVLVDCETAYNAALKIHDSSQSINQASFVRELHRLRDWARTNYEPLENPDLPGLPQAKEREKGLYLCDEKAGNPHRYAAIVPAPWFDSCRRQAERGLHCIGCRDLEIVPFHWRRKYTAESFKEHLRECGQIEKRRHRKSGSRKAEDGDDDRAKKRRRI</sequence>
<feature type="domain" description="F-box" evidence="2">
    <location>
        <begin position="49"/>
        <end position="95"/>
    </location>
</feature>